<keyword evidence="3 6" id="KW-0812">Transmembrane</keyword>
<evidence type="ECO:0000256" key="6">
    <source>
        <dbReference type="SAM" id="Phobius"/>
    </source>
</evidence>
<dbReference type="InterPro" id="IPR003838">
    <property type="entry name" value="ABC3_permease_C"/>
</dbReference>
<evidence type="ECO:0000256" key="2">
    <source>
        <dbReference type="ARBA" id="ARBA00022475"/>
    </source>
</evidence>
<dbReference type="InterPro" id="IPR025857">
    <property type="entry name" value="MacB_PCD"/>
</dbReference>
<dbReference type="InterPro" id="IPR051447">
    <property type="entry name" value="Lipoprotein-release_system"/>
</dbReference>
<evidence type="ECO:0000256" key="1">
    <source>
        <dbReference type="ARBA" id="ARBA00004651"/>
    </source>
</evidence>
<feature type="domain" description="MacB-like periplasmic core" evidence="8">
    <location>
        <begin position="15"/>
        <end position="134"/>
    </location>
</feature>
<dbReference type="GO" id="GO:0098797">
    <property type="term" value="C:plasma membrane protein complex"/>
    <property type="evidence" value="ECO:0007669"/>
    <property type="project" value="TreeGrafter"/>
</dbReference>
<evidence type="ECO:0000259" key="7">
    <source>
        <dbReference type="Pfam" id="PF02687"/>
    </source>
</evidence>
<feature type="domain" description="ABC3 transporter permease C-terminal" evidence="7">
    <location>
        <begin position="178"/>
        <end position="249"/>
    </location>
</feature>
<protein>
    <submittedName>
        <fullName evidence="9">Uncharacterized protein</fullName>
    </submittedName>
</protein>
<sequence>TSRVRVNAIANNARHSSGVTMVGIDPRAEAKVSFIGSAISRGRYLAQDDSNGILVGKALLEKFETKIGRKLVLMSQDKKQEIASRAFRIVGVFRAEMESTEKQFVFVTRSAAQKMLKLGNGISEIAILLPHGYENLDVYEKLKAALPSDQFEIHSWRELLPFQTAYLRILDGFMWFWFLVVFVAMGFGIVNTTLMAVFERMREFGLMKALGMKPWWILREVLVESFLLLICGLIVGNCLGFLSIYALSGSGIDLSALAAELEGQHKHQQNRGKCDGTYR</sequence>
<accession>X1AKE0</accession>
<evidence type="ECO:0000313" key="9">
    <source>
        <dbReference type="EMBL" id="GAG70017.1"/>
    </source>
</evidence>
<feature type="transmembrane region" description="Helical" evidence="6">
    <location>
        <begin position="174"/>
        <end position="198"/>
    </location>
</feature>
<comment type="caution">
    <text evidence="9">The sequence shown here is derived from an EMBL/GenBank/DDBJ whole genome shotgun (WGS) entry which is preliminary data.</text>
</comment>
<gene>
    <name evidence="9" type="ORF">S01H4_15524</name>
</gene>
<dbReference type="EMBL" id="BART01006802">
    <property type="protein sequence ID" value="GAG70017.1"/>
    <property type="molecule type" value="Genomic_DNA"/>
</dbReference>
<keyword evidence="4 6" id="KW-1133">Transmembrane helix</keyword>
<dbReference type="Pfam" id="PF12704">
    <property type="entry name" value="MacB_PCD"/>
    <property type="match status" value="1"/>
</dbReference>
<keyword evidence="5 6" id="KW-0472">Membrane</keyword>
<feature type="non-terminal residue" evidence="9">
    <location>
        <position position="1"/>
    </location>
</feature>
<evidence type="ECO:0000259" key="8">
    <source>
        <dbReference type="Pfam" id="PF12704"/>
    </source>
</evidence>
<reference evidence="9" key="1">
    <citation type="journal article" date="2014" name="Front. Microbiol.">
        <title>High frequency of phylogenetically diverse reductive dehalogenase-homologous genes in deep subseafloor sedimentary metagenomes.</title>
        <authorList>
            <person name="Kawai M."/>
            <person name="Futagami T."/>
            <person name="Toyoda A."/>
            <person name="Takaki Y."/>
            <person name="Nishi S."/>
            <person name="Hori S."/>
            <person name="Arai W."/>
            <person name="Tsubouchi T."/>
            <person name="Morono Y."/>
            <person name="Uchiyama I."/>
            <person name="Ito T."/>
            <person name="Fujiyama A."/>
            <person name="Inagaki F."/>
            <person name="Takami H."/>
        </authorList>
    </citation>
    <scope>NUCLEOTIDE SEQUENCE</scope>
    <source>
        <strain evidence="9">Expedition CK06-06</strain>
    </source>
</reference>
<comment type="subcellular location">
    <subcellularLocation>
        <location evidence="1">Cell membrane</location>
        <topology evidence="1">Multi-pass membrane protein</topology>
    </subcellularLocation>
</comment>
<proteinExistence type="predicted"/>
<dbReference type="Pfam" id="PF02687">
    <property type="entry name" value="FtsX"/>
    <property type="match status" value="1"/>
</dbReference>
<dbReference type="AlphaFoldDB" id="X1AKE0"/>
<dbReference type="PANTHER" id="PTHR30489">
    <property type="entry name" value="LIPOPROTEIN-RELEASING SYSTEM TRANSMEMBRANE PROTEIN LOLE"/>
    <property type="match status" value="1"/>
</dbReference>
<evidence type="ECO:0000256" key="3">
    <source>
        <dbReference type="ARBA" id="ARBA00022692"/>
    </source>
</evidence>
<evidence type="ECO:0000256" key="4">
    <source>
        <dbReference type="ARBA" id="ARBA00022989"/>
    </source>
</evidence>
<name>X1AKE0_9ZZZZ</name>
<organism evidence="9">
    <name type="scientific">marine sediment metagenome</name>
    <dbReference type="NCBI Taxonomy" id="412755"/>
    <lineage>
        <taxon>unclassified sequences</taxon>
        <taxon>metagenomes</taxon>
        <taxon>ecological metagenomes</taxon>
    </lineage>
</organism>
<feature type="transmembrane region" description="Helical" evidence="6">
    <location>
        <begin position="221"/>
        <end position="247"/>
    </location>
</feature>
<dbReference type="GO" id="GO:0044874">
    <property type="term" value="P:lipoprotein localization to outer membrane"/>
    <property type="evidence" value="ECO:0007669"/>
    <property type="project" value="TreeGrafter"/>
</dbReference>
<dbReference type="PANTHER" id="PTHR30489:SF0">
    <property type="entry name" value="LIPOPROTEIN-RELEASING SYSTEM TRANSMEMBRANE PROTEIN LOLE"/>
    <property type="match status" value="1"/>
</dbReference>
<evidence type="ECO:0000256" key="5">
    <source>
        <dbReference type="ARBA" id="ARBA00023136"/>
    </source>
</evidence>
<keyword evidence="2" id="KW-1003">Cell membrane</keyword>